<proteinExistence type="predicted"/>
<protein>
    <submittedName>
        <fullName evidence="1">Uncharacterized protein</fullName>
    </submittedName>
</protein>
<reference evidence="1 2" key="1">
    <citation type="submission" date="2015-12" db="EMBL/GenBank/DDBJ databases">
        <title>Draft genome sequence of Moniliophthora roreri, the causal agent of frosty pod rot of cacao.</title>
        <authorList>
            <person name="Aime M.C."/>
            <person name="Diaz-Valderrama J.R."/>
            <person name="Kijpornyongpan T."/>
            <person name="Phillips-Mora W."/>
        </authorList>
    </citation>
    <scope>NUCLEOTIDE SEQUENCE [LARGE SCALE GENOMIC DNA]</scope>
    <source>
        <strain evidence="1 2">MCA 2952</strain>
    </source>
</reference>
<dbReference type="AlphaFoldDB" id="A0A0W0FHQ0"/>
<gene>
    <name evidence="1" type="ORF">WG66_11565</name>
</gene>
<evidence type="ECO:0000313" key="2">
    <source>
        <dbReference type="Proteomes" id="UP000054988"/>
    </source>
</evidence>
<sequence>MAMTGPSVTPPAAANEGSARLDVLPSWAACHVAPRDQGL</sequence>
<comment type="caution">
    <text evidence="1">The sequence shown here is derived from an EMBL/GenBank/DDBJ whole genome shotgun (WGS) entry which is preliminary data.</text>
</comment>
<name>A0A0W0FHQ0_MONRR</name>
<evidence type="ECO:0000313" key="1">
    <source>
        <dbReference type="EMBL" id="KTB35851.1"/>
    </source>
</evidence>
<accession>A0A0W0FHQ0</accession>
<dbReference type="EMBL" id="LATX01001966">
    <property type="protein sequence ID" value="KTB35851.1"/>
    <property type="molecule type" value="Genomic_DNA"/>
</dbReference>
<dbReference type="Proteomes" id="UP000054988">
    <property type="component" value="Unassembled WGS sequence"/>
</dbReference>
<organism evidence="1 2">
    <name type="scientific">Moniliophthora roreri</name>
    <name type="common">Frosty pod rot fungus</name>
    <name type="synonym">Monilia roreri</name>
    <dbReference type="NCBI Taxonomy" id="221103"/>
    <lineage>
        <taxon>Eukaryota</taxon>
        <taxon>Fungi</taxon>
        <taxon>Dikarya</taxon>
        <taxon>Basidiomycota</taxon>
        <taxon>Agaricomycotina</taxon>
        <taxon>Agaricomycetes</taxon>
        <taxon>Agaricomycetidae</taxon>
        <taxon>Agaricales</taxon>
        <taxon>Marasmiineae</taxon>
        <taxon>Marasmiaceae</taxon>
        <taxon>Moniliophthora</taxon>
    </lineage>
</organism>